<dbReference type="InterPro" id="IPR039426">
    <property type="entry name" value="TonB-dep_rcpt-like"/>
</dbReference>
<dbReference type="EMBL" id="JABBFR010000014">
    <property type="protein sequence ID" value="MBT0724942.1"/>
    <property type="molecule type" value="Genomic_DNA"/>
</dbReference>
<dbReference type="InterPro" id="IPR036942">
    <property type="entry name" value="Beta-barrel_TonB_sf"/>
</dbReference>
<dbReference type="InterPro" id="IPR012910">
    <property type="entry name" value="Plug_dom"/>
</dbReference>
<feature type="domain" description="TonB-dependent receptor-like beta-barrel" evidence="14">
    <location>
        <begin position="319"/>
        <end position="733"/>
    </location>
</feature>
<dbReference type="Gene3D" id="2.170.130.10">
    <property type="entry name" value="TonB-dependent receptor, plug domain"/>
    <property type="match status" value="1"/>
</dbReference>
<keyword evidence="8 11" id="KW-0472">Membrane</keyword>
<comment type="similarity">
    <text evidence="2">Belongs to the TonB-dependent receptor family. Hemoglobin/haptoglobin binding protein subfamily.</text>
</comment>
<evidence type="ECO:0000256" key="3">
    <source>
        <dbReference type="ARBA" id="ARBA00022448"/>
    </source>
</evidence>
<evidence type="ECO:0000259" key="14">
    <source>
        <dbReference type="Pfam" id="PF00593"/>
    </source>
</evidence>
<dbReference type="SUPFAM" id="SSF56935">
    <property type="entry name" value="Porins"/>
    <property type="match status" value="1"/>
</dbReference>
<dbReference type="PROSITE" id="PS52016">
    <property type="entry name" value="TONB_DEPENDENT_REC_3"/>
    <property type="match status" value="1"/>
</dbReference>
<evidence type="ECO:0000256" key="1">
    <source>
        <dbReference type="ARBA" id="ARBA00004571"/>
    </source>
</evidence>
<dbReference type="PANTHER" id="PTHR30069:SF29">
    <property type="entry name" value="HEMOGLOBIN AND HEMOGLOBIN-HAPTOGLOBIN-BINDING PROTEIN 1-RELATED"/>
    <property type="match status" value="1"/>
</dbReference>
<evidence type="ECO:0000256" key="12">
    <source>
        <dbReference type="PROSITE-ProRule" id="PRU10143"/>
    </source>
</evidence>
<evidence type="ECO:0000256" key="6">
    <source>
        <dbReference type="ARBA" id="ARBA00022729"/>
    </source>
</evidence>
<dbReference type="Proteomes" id="UP000790096">
    <property type="component" value="Unassembled WGS sequence"/>
</dbReference>
<dbReference type="Pfam" id="PF07715">
    <property type="entry name" value="Plug"/>
    <property type="match status" value="1"/>
</dbReference>
<dbReference type="CDD" id="cd01347">
    <property type="entry name" value="ligand_gated_channel"/>
    <property type="match status" value="1"/>
</dbReference>
<feature type="signal peptide" evidence="13">
    <location>
        <begin position="1"/>
        <end position="26"/>
    </location>
</feature>
<evidence type="ECO:0000313" key="16">
    <source>
        <dbReference type="EMBL" id="MBT0724942.1"/>
    </source>
</evidence>
<evidence type="ECO:0000256" key="5">
    <source>
        <dbReference type="ARBA" id="ARBA00022692"/>
    </source>
</evidence>
<evidence type="ECO:0000256" key="8">
    <source>
        <dbReference type="ARBA" id="ARBA00023136"/>
    </source>
</evidence>
<accession>A0ABS5SXV8</accession>
<dbReference type="Pfam" id="PF00593">
    <property type="entry name" value="TonB_dep_Rec_b-barrel"/>
    <property type="match status" value="1"/>
</dbReference>
<keyword evidence="10 11" id="KW-0998">Cell outer membrane</keyword>
<protein>
    <submittedName>
        <fullName evidence="16">TonB-dependent receptor</fullName>
    </submittedName>
</protein>
<evidence type="ECO:0000259" key="15">
    <source>
        <dbReference type="Pfam" id="PF07715"/>
    </source>
</evidence>
<gene>
    <name evidence="16" type="ORF">HH682_11015</name>
</gene>
<evidence type="ECO:0000256" key="7">
    <source>
        <dbReference type="ARBA" id="ARBA00023077"/>
    </source>
</evidence>
<dbReference type="InterPro" id="IPR000531">
    <property type="entry name" value="Beta-barrel_TonB"/>
</dbReference>
<proteinExistence type="inferred from homology"/>
<sequence>MLIPTRPCLSVLALSLSSLYCYTAAADNLPLAGQTKQRDTLVVTGATPKIEANNKVVVSAQQMQKNGSNDFGTLMRYQPLVSATGSSGGSGSGKSGFDRSGYTGYNIRGLENNRVGIDVDGVSMPQATGRPYAGRTGVNSFGIGRDYIDPYLLSQMDIEAGATAVSQPNTAMGGLVAFHSKSADDYLSPSRQHYFGYQTDYDSANRAWHNGITAAAGDDALRGIFVYSRRDGQETRTQGKNQAWPENWHSDAFAASTIWQPNDEHKLTTSGNYYQKSSHTHFDTWDSSGKDVIGTSQQSSQTRRFGVALQDEYTPLNQWVDQLTSRIYWQKTQAHDNTFGPSDMLMPTRTLSDFNTNKFGFSSELAKTIGRHDIRAGLNGEMTRTERPFSQSPAPLVYFRVMQPQADSQTTTLGGFIEDKINGDWQGHHVAITPGIRATYMKNKPRNLGSLAAGSSVLTEESVSTLYSRQSDTQLLPSLGLEYSLTPQLLTYIRYQRGAQFPEASQLYGSWNLGSSYAGTQQYALIGNNSLKTETSNDLEWGIKGQALPGIDIQGSMFYNDYDNFIAYNRYTRSGSPSKFTHVPSNIYTVFQAENRDKAFIYGGELTTKIHYGEWFPTVSGLSTSFALGYTKGMSKSSLQGDKYIDVDSVAPMKAVIGVAWDDPAQRYGAAVTATFVKGKQAKQTTRDTTTNDRATESDNSKYLRIPGYGMVDMTAYWRVTPTVKLSGGVYNLTNRKYWDYLSSRDLTTDNAQHQADIALATMPGRTFQLGLNIDF</sequence>
<evidence type="ECO:0000256" key="2">
    <source>
        <dbReference type="ARBA" id="ARBA00008143"/>
    </source>
</evidence>
<keyword evidence="9 16" id="KW-0675">Receptor</keyword>
<dbReference type="RefSeq" id="WP_214237640.1">
    <property type="nucleotide sequence ID" value="NZ_JABBFR010000014.1"/>
</dbReference>
<evidence type="ECO:0000256" key="13">
    <source>
        <dbReference type="SAM" id="SignalP"/>
    </source>
</evidence>
<comment type="caution">
    <text evidence="16">The sequence shown here is derived from an EMBL/GenBank/DDBJ whole genome shotgun (WGS) entry which is preliminary data.</text>
</comment>
<dbReference type="PANTHER" id="PTHR30069">
    <property type="entry name" value="TONB-DEPENDENT OUTER MEMBRANE RECEPTOR"/>
    <property type="match status" value="1"/>
</dbReference>
<dbReference type="PROSITE" id="PS00430">
    <property type="entry name" value="TONB_DEPENDENT_REC_1"/>
    <property type="match status" value="1"/>
</dbReference>
<reference evidence="16 17" key="1">
    <citation type="submission" date="2020-04" db="EMBL/GenBank/DDBJ databases">
        <title>Genome sequencing of Rosenbergiella species.</title>
        <authorList>
            <person name="Alvarez-Perez S."/>
            <person name="Lievens B."/>
        </authorList>
    </citation>
    <scope>NUCLEOTIDE SEQUENCE [LARGE SCALE GENOMIC DNA]</scope>
    <source>
        <strain evidence="16 17">S61</strain>
    </source>
</reference>
<keyword evidence="3 11" id="KW-0813">Transport</keyword>
<keyword evidence="6 13" id="KW-0732">Signal</keyword>
<evidence type="ECO:0000256" key="10">
    <source>
        <dbReference type="ARBA" id="ARBA00023237"/>
    </source>
</evidence>
<evidence type="ECO:0000256" key="4">
    <source>
        <dbReference type="ARBA" id="ARBA00022452"/>
    </source>
</evidence>
<keyword evidence="5 11" id="KW-0812">Transmembrane</keyword>
<keyword evidence="17" id="KW-1185">Reference proteome</keyword>
<name>A0ABS5SXV8_9GAMM</name>
<organism evidence="16 17">
    <name type="scientific">Rosenbergiella gaditana</name>
    <dbReference type="NCBI Taxonomy" id="2726987"/>
    <lineage>
        <taxon>Bacteria</taxon>
        <taxon>Pseudomonadati</taxon>
        <taxon>Pseudomonadota</taxon>
        <taxon>Gammaproteobacteria</taxon>
        <taxon>Enterobacterales</taxon>
        <taxon>Erwiniaceae</taxon>
        <taxon>Rosenbergiella</taxon>
    </lineage>
</organism>
<evidence type="ECO:0000256" key="11">
    <source>
        <dbReference type="PROSITE-ProRule" id="PRU01360"/>
    </source>
</evidence>
<keyword evidence="4 11" id="KW-1134">Transmembrane beta strand</keyword>
<evidence type="ECO:0000313" key="17">
    <source>
        <dbReference type="Proteomes" id="UP000790096"/>
    </source>
</evidence>
<dbReference type="Gene3D" id="2.40.170.20">
    <property type="entry name" value="TonB-dependent receptor, beta-barrel domain"/>
    <property type="match status" value="1"/>
</dbReference>
<dbReference type="InterPro" id="IPR037066">
    <property type="entry name" value="Plug_dom_sf"/>
</dbReference>
<evidence type="ECO:0000256" key="9">
    <source>
        <dbReference type="ARBA" id="ARBA00023170"/>
    </source>
</evidence>
<feature type="short sequence motif" description="TonB box" evidence="12">
    <location>
        <begin position="40"/>
        <end position="46"/>
    </location>
</feature>
<feature type="chain" id="PRO_5046622089" evidence="13">
    <location>
        <begin position="27"/>
        <end position="776"/>
    </location>
</feature>
<feature type="domain" description="TonB-dependent receptor plug" evidence="15">
    <location>
        <begin position="56"/>
        <end position="174"/>
    </location>
</feature>
<dbReference type="InterPro" id="IPR010916">
    <property type="entry name" value="TonB_box_CS"/>
</dbReference>
<comment type="subcellular location">
    <subcellularLocation>
        <location evidence="1 11">Cell outer membrane</location>
        <topology evidence="1 11">Multi-pass membrane protein</topology>
    </subcellularLocation>
</comment>
<keyword evidence="7 12" id="KW-0798">TonB box</keyword>